<feature type="region of interest" description="Disordered" evidence="2">
    <location>
        <begin position="658"/>
        <end position="713"/>
    </location>
</feature>
<sequence length="713" mass="81233">MCKNHFQRGEENEEQMIKATLSGSMPNIRDVQDSGNRSADRSNLMNDSISSGSSKAEGHPVMKSKGSEEKATRKSHAEAHLINMGQSSTFPRRIVLKKQETTPKKEAEASIKMLPLTTLSPLFPRSTVSMKQESTPKTEVEKKQTKSEMQEKPAVKECANCHIMHTQLSDVNAKIKEYEAKLKKKSSATKTRASESFHAEGDVGKSQEVASTVEFADSSEEVNQWKAHCAELTSKLKILQTEMMQQMSTYQLKMDEALNEREVVLAKLTKAREKVSSLEMALEHQKERNIALSNVIQDMELKSIEKLEKQKEELMHTAGAEFAETDKLYRSSQNKITALEAMLKKANCDNEELRRRLDSTTDDLKNVKFGGMEPEELDRRLEKKLNSLMEKFKAEAQNPDLAWVGEENVRNIMDGFEVIVKVILEKEPHLEQLAEQLAAVMEIKKGGESEPVEPSDIGKEGNVEEKAFKDFKTEMSAEIEAIMEKYHVKQTNDLSESVCKIMDYLGRTEQKVDASVVKRIDELNDLLLVIDSKQNDLQATEERMNGKLENLSETVEDIGNRANFVNEGRLTEFWRERHSIKAALSYVEQLGGDQMKLENRLRNMEMQYARLEEEIRNESIRPMAYIRETSDKRHDTSRKVGDYSDMMEWPPAGRYWGSTGYKKEDENRGQRRTAHHGAGKEIPTEGYKPGASERKTKSPKKLSEVKFPRCYPS</sequence>
<feature type="coiled-coil region" evidence="1">
    <location>
        <begin position="587"/>
        <end position="621"/>
    </location>
</feature>
<feature type="coiled-coil region" evidence="1">
    <location>
        <begin position="329"/>
        <end position="363"/>
    </location>
</feature>
<dbReference type="EMBL" id="JH712830">
    <property type="protein sequence ID" value="EFO20661.1"/>
    <property type="molecule type" value="Genomic_DNA"/>
</dbReference>
<feature type="region of interest" description="Disordered" evidence="2">
    <location>
        <begin position="127"/>
        <end position="153"/>
    </location>
</feature>
<dbReference type="AlphaFoldDB" id="A0A1S0TV87"/>
<feature type="coiled-coil region" evidence="1">
    <location>
        <begin position="523"/>
        <end position="554"/>
    </location>
</feature>
<dbReference type="OMA" id="KECANCH"/>
<evidence type="ECO:0000256" key="1">
    <source>
        <dbReference type="SAM" id="Coils"/>
    </source>
</evidence>
<evidence type="ECO:0000313" key="3">
    <source>
        <dbReference type="EMBL" id="EFO20661.1"/>
    </source>
</evidence>
<protein>
    <submittedName>
        <fullName evidence="3">Uncharacterized protein</fullName>
    </submittedName>
</protein>
<dbReference type="OrthoDB" id="5870321at2759"/>
<dbReference type="GeneID" id="9945252"/>
<feature type="compositionally biased region" description="Basic and acidic residues" evidence="2">
    <location>
        <begin position="134"/>
        <end position="153"/>
    </location>
</feature>
<gene>
    <name evidence="3" type="ORF">LOAG_07829</name>
</gene>
<keyword evidence="1" id="KW-0175">Coiled coil</keyword>
<dbReference type="CTD" id="9945252"/>
<evidence type="ECO:0000256" key="2">
    <source>
        <dbReference type="SAM" id="MobiDB-lite"/>
    </source>
</evidence>
<feature type="region of interest" description="Disordered" evidence="2">
    <location>
        <begin position="1"/>
        <end position="93"/>
    </location>
</feature>
<dbReference type="KEGG" id="loa:LOAG_07829"/>
<feature type="compositionally biased region" description="Basic and acidic residues" evidence="2">
    <location>
        <begin position="56"/>
        <end position="79"/>
    </location>
</feature>
<dbReference type="InParanoid" id="A0A1S0TV87"/>
<feature type="compositionally biased region" description="Basic and acidic residues" evidence="2">
    <location>
        <begin position="192"/>
        <end position="205"/>
    </location>
</feature>
<feature type="compositionally biased region" description="Polar residues" evidence="2">
    <location>
        <begin position="33"/>
        <end position="54"/>
    </location>
</feature>
<name>A0A1S0TV87_LOALO</name>
<accession>A0A1S0TV87</accession>
<reference evidence="3" key="1">
    <citation type="submission" date="2012-04" db="EMBL/GenBank/DDBJ databases">
        <title>The Genome Sequence of Loa loa.</title>
        <authorList>
            <consortium name="The Broad Institute Genome Sequencing Platform"/>
            <consortium name="Broad Institute Genome Sequencing Center for Infectious Disease"/>
            <person name="Nutman T.B."/>
            <person name="Fink D.L."/>
            <person name="Russ C."/>
            <person name="Young S."/>
            <person name="Zeng Q."/>
            <person name="Gargeya S."/>
            <person name="Alvarado L."/>
            <person name="Berlin A."/>
            <person name="Chapman S.B."/>
            <person name="Chen Z."/>
            <person name="Freedman E."/>
            <person name="Gellesch M."/>
            <person name="Goldberg J."/>
            <person name="Griggs A."/>
            <person name="Gujja S."/>
            <person name="Heilman E.R."/>
            <person name="Heiman D."/>
            <person name="Howarth C."/>
            <person name="Mehta T."/>
            <person name="Neiman D."/>
            <person name="Pearson M."/>
            <person name="Roberts A."/>
            <person name="Saif S."/>
            <person name="Shea T."/>
            <person name="Shenoy N."/>
            <person name="Sisk P."/>
            <person name="Stolte C."/>
            <person name="Sykes S."/>
            <person name="White J."/>
            <person name="Yandava C."/>
            <person name="Haas B."/>
            <person name="Henn M.R."/>
            <person name="Nusbaum C."/>
            <person name="Birren B."/>
        </authorList>
    </citation>
    <scope>NUCLEOTIDE SEQUENCE [LARGE SCALE GENOMIC DNA]</scope>
</reference>
<dbReference type="RefSeq" id="XP_003143410.1">
    <property type="nucleotide sequence ID" value="XM_003143362.1"/>
</dbReference>
<feature type="compositionally biased region" description="Basic and acidic residues" evidence="2">
    <location>
        <begin position="691"/>
        <end position="707"/>
    </location>
</feature>
<proteinExistence type="predicted"/>
<feature type="coiled-coil region" evidence="1">
    <location>
        <begin position="222"/>
        <end position="302"/>
    </location>
</feature>
<feature type="region of interest" description="Disordered" evidence="2">
    <location>
        <begin position="182"/>
        <end position="205"/>
    </location>
</feature>
<organism evidence="3">
    <name type="scientific">Loa loa</name>
    <name type="common">Eye worm</name>
    <name type="synonym">Filaria loa</name>
    <dbReference type="NCBI Taxonomy" id="7209"/>
    <lineage>
        <taxon>Eukaryota</taxon>
        <taxon>Metazoa</taxon>
        <taxon>Ecdysozoa</taxon>
        <taxon>Nematoda</taxon>
        <taxon>Chromadorea</taxon>
        <taxon>Rhabditida</taxon>
        <taxon>Spirurina</taxon>
        <taxon>Spiruromorpha</taxon>
        <taxon>Filarioidea</taxon>
        <taxon>Onchocercidae</taxon>
        <taxon>Loa</taxon>
    </lineage>
</organism>